<comment type="caution">
    <text evidence="1">The sequence shown here is derived from an EMBL/GenBank/DDBJ whole genome shotgun (WGS) entry which is preliminary data.</text>
</comment>
<proteinExistence type="predicted"/>
<dbReference type="AlphaFoldDB" id="A0A820S257"/>
<dbReference type="Proteomes" id="UP000663881">
    <property type="component" value="Unassembled WGS sequence"/>
</dbReference>
<accession>A0A820S257</accession>
<feature type="non-terminal residue" evidence="1">
    <location>
        <position position="1"/>
    </location>
</feature>
<organism evidence="1 2">
    <name type="scientific">Adineta steineri</name>
    <dbReference type="NCBI Taxonomy" id="433720"/>
    <lineage>
        <taxon>Eukaryota</taxon>
        <taxon>Metazoa</taxon>
        <taxon>Spiralia</taxon>
        <taxon>Gnathifera</taxon>
        <taxon>Rotifera</taxon>
        <taxon>Eurotatoria</taxon>
        <taxon>Bdelloidea</taxon>
        <taxon>Adinetida</taxon>
        <taxon>Adinetidae</taxon>
        <taxon>Adineta</taxon>
    </lineage>
</organism>
<dbReference type="EMBL" id="CAJOAY010035464">
    <property type="protein sequence ID" value="CAF4451441.1"/>
    <property type="molecule type" value="Genomic_DNA"/>
</dbReference>
<protein>
    <submittedName>
        <fullName evidence="1">Uncharacterized protein</fullName>
    </submittedName>
</protein>
<evidence type="ECO:0000313" key="1">
    <source>
        <dbReference type="EMBL" id="CAF4451441.1"/>
    </source>
</evidence>
<evidence type="ECO:0000313" key="2">
    <source>
        <dbReference type="Proteomes" id="UP000663881"/>
    </source>
</evidence>
<gene>
    <name evidence="1" type="ORF">OKA104_LOCUS54183</name>
</gene>
<reference evidence="1" key="1">
    <citation type="submission" date="2021-02" db="EMBL/GenBank/DDBJ databases">
        <authorList>
            <person name="Nowell W R."/>
        </authorList>
    </citation>
    <scope>NUCLEOTIDE SEQUENCE</scope>
</reference>
<sequence>KKQEALQKALSYGDTDLALYVLMRMKSSSGVNSTDFNLQLAKLKSLPLSLLLQVRNYNNKSIFYYKRIFRVILI</sequence>
<name>A0A820S257_9BILA</name>